<gene>
    <name evidence="1" type="ORF">KJK29_16795</name>
</gene>
<organism evidence="1 2">
    <name type="scientific">Streptomyces koelreuteriae</name>
    <dbReference type="NCBI Taxonomy" id="2838015"/>
    <lineage>
        <taxon>Bacteria</taxon>
        <taxon>Bacillati</taxon>
        <taxon>Actinomycetota</taxon>
        <taxon>Actinomycetes</taxon>
        <taxon>Kitasatosporales</taxon>
        <taxon>Streptomycetaceae</taxon>
        <taxon>Streptomyces</taxon>
    </lineage>
</organism>
<dbReference type="EMBL" id="CP075896">
    <property type="protein sequence ID" value="QWB24122.1"/>
    <property type="molecule type" value="Genomic_DNA"/>
</dbReference>
<proteinExistence type="predicted"/>
<keyword evidence="2" id="KW-1185">Reference proteome</keyword>
<name>A0ABX8FSY0_9ACTN</name>
<dbReference type="Proteomes" id="UP000679629">
    <property type="component" value="Chromosome"/>
</dbReference>
<reference evidence="2" key="1">
    <citation type="submission" date="2021-05" db="EMBL/GenBank/DDBJ databases">
        <title>Direct Submission.</title>
        <authorList>
            <person name="Li K."/>
            <person name="Gao J."/>
        </authorList>
    </citation>
    <scope>NUCLEOTIDE SEQUENCE [LARGE SCALE GENOMIC DNA]</scope>
    <source>
        <strain evidence="2">MG62</strain>
    </source>
</reference>
<accession>A0ABX8FSY0</accession>
<sequence>MTSEQARLTAVITTVEQEAQDEAKALAGEGRTARAIRRLRKSSSLNLHTGSVALDLLVEGGTLPTTHRQALDALREADAALVGELTGVLRQERRDADIQAVKLLRERTGIDLAGGYHLVRELSAQLGR</sequence>
<evidence type="ECO:0000313" key="2">
    <source>
        <dbReference type="Proteomes" id="UP000679629"/>
    </source>
</evidence>
<dbReference type="RefSeq" id="WP_215119973.1">
    <property type="nucleotide sequence ID" value="NZ_CP075896.1"/>
</dbReference>
<protein>
    <submittedName>
        <fullName evidence="1">Uncharacterized protein</fullName>
    </submittedName>
</protein>
<evidence type="ECO:0000313" key="1">
    <source>
        <dbReference type="EMBL" id="QWB24122.1"/>
    </source>
</evidence>